<evidence type="ECO:0000313" key="14">
    <source>
        <dbReference type="EMBL" id="EKD16775.1"/>
    </source>
</evidence>
<feature type="compositionally biased region" description="Low complexity" evidence="13">
    <location>
        <begin position="811"/>
        <end position="820"/>
    </location>
</feature>
<feature type="region of interest" description="Disordered" evidence="13">
    <location>
        <begin position="183"/>
        <end position="238"/>
    </location>
</feature>
<evidence type="ECO:0000256" key="13">
    <source>
        <dbReference type="SAM" id="MobiDB-lite"/>
    </source>
</evidence>
<organism evidence="14 15">
    <name type="scientific">Marssonina brunnea f. sp. multigermtubi (strain MB_m1)</name>
    <name type="common">Marssonina leaf spot fungus</name>
    <dbReference type="NCBI Taxonomy" id="1072389"/>
    <lineage>
        <taxon>Eukaryota</taxon>
        <taxon>Fungi</taxon>
        <taxon>Dikarya</taxon>
        <taxon>Ascomycota</taxon>
        <taxon>Pezizomycotina</taxon>
        <taxon>Leotiomycetes</taxon>
        <taxon>Helotiales</taxon>
        <taxon>Drepanopezizaceae</taxon>
        <taxon>Drepanopeziza</taxon>
    </lineage>
</organism>
<evidence type="ECO:0000256" key="6">
    <source>
        <dbReference type="ARBA" id="ARBA00022884"/>
    </source>
</evidence>
<dbReference type="AlphaFoldDB" id="K1WGS7"/>
<dbReference type="PANTHER" id="PTHR10631:SF3">
    <property type="entry name" value="TRNA (GUANINE(26)-N(2))-DIMETHYLTRANSFERASE"/>
    <property type="match status" value="1"/>
</dbReference>
<dbReference type="FunCoup" id="K1WGS7">
    <property type="interactions" value="1144"/>
</dbReference>
<gene>
    <name evidence="14" type="ORF">MBM_05244</name>
</gene>
<dbReference type="GO" id="GO:0005634">
    <property type="term" value="C:nucleus"/>
    <property type="evidence" value="ECO:0007669"/>
    <property type="project" value="TreeGrafter"/>
</dbReference>
<accession>K1WGS7</accession>
<proteinExistence type="inferred from homology"/>
<evidence type="ECO:0000256" key="3">
    <source>
        <dbReference type="ARBA" id="ARBA00022679"/>
    </source>
</evidence>
<dbReference type="CDD" id="cd02440">
    <property type="entry name" value="AdoMet_MTases"/>
    <property type="match status" value="1"/>
</dbReference>
<evidence type="ECO:0000256" key="10">
    <source>
        <dbReference type="ARBA" id="ARBA00082896"/>
    </source>
</evidence>
<keyword evidence="15" id="KW-1185">Reference proteome</keyword>
<feature type="compositionally biased region" description="Basic and acidic residues" evidence="13">
    <location>
        <begin position="203"/>
        <end position="217"/>
    </location>
</feature>
<comment type="similarity">
    <text evidence="12">Belongs to the class I-like SAM-binding methyltransferase superfamily. Trm1 family.</text>
</comment>
<keyword evidence="1 12" id="KW-0820">tRNA-binding</keyword>
<dbReference type="GO" id="GO:0002940">
    <property type="term" value="P:tRNA N2-guanine methylation"/>
    <property type="evidence" value="ECO:0007669"/>
    <property type="project" value="TreeGrafter"/>
</dbReference>
<feature type="compositionally biased region" description="Polar residues" evidence="13">
    <location>
        <begin position="60"/>
        <end position="72"/>
    </location>
</feature>
<reference evidence="14 15" key="1">
    <citation type="journal article" date="2012" name="BMC Genomics">
        <title>Sequencing the genome of Marssonina brunnea reveals fungus-poplar co-evolution.</title>
        <authorList>
            <person name="Zhu S."/>
            <person name="Cao Y.-Z."/>
            <person name="Jiang C."/>
            <person name="Tan B.-Y."/>
            <person name="Wang Z."/>
            <person name="Feng S."/>
            <person name="Zhang L."/>
            <person name="Su X.-H."/>
            <person name="Brejova B."/>
            <person name="Vinar T."/>
            <person name="Xu M."/>
            <person name="Wang M.-X."/>
            <person name="Zhang S.-G."/>
            <person name="Huang M.-R."/>
            <person name="Wu R."/>
            <person name="Zhou Y."/>
        </authorList>
    </citation>
    <scope>NUCLEOTIDE SEQUENCE [LARGE SCALE GENOMIC DNA]</scope>
    <source>
        <strain evidence="14 15">MB_m1</strain>
    </source>
</reference>
<dbReference type="EMBL" id="JH921438">
    <property type="protein sequence ID" value="EKD16775.1"/>
    <property type="molecule type" value="Genomic_DNA"/>
</dbReference>
<feature type="region of interest" description="Disordered" evidence="13">
    <location>
        <begin position="811"/>
        <end position="832"/>
    </location>
</feature>
<dbReference type="Gene3D" id="3.40.50.150">
    <property type="entry name" value="Vaccinia Virus protein VP39"/>
    <property type="match status" value="1"/>
</dbReference>
<feature type="compositionally biased region" description="Basic residues" evidence="13">
    <location>
        <begin position="188"/>
        <end position="202"/>
    </location>
</feature>
<dbReference type="InterPro" id="IPR029063">
    <property type="entry name" value="SAM-dependent_MTases_sf"/>
</dbReference>
<evidence type="ECO:0000256" key="12">
    <source>
        <dbReference type="PROSITE-ProRule" id="PRU00958"/>
    </source>
</evidence>
<dbReference type="GO" id="GO:0160104">
    <property type="term" value="F:tRNA (guanine(26)-N2)-dimethyltransferase activity"/>
    <property type="evidence" value="ECO:0007669"/>
    <property type="project" value="UniProtKB-EC"/>
</dbReference>
<feature type="region of interest" description="Disordered" evidence="13">
    <location>
        <begin position="268"/>
        <end position="293"/>
    </location>
</feature>
<dbReference type="Proteomes" id="UP000006753">
    <property type="component" value="Unassembled WGS sequence"/>
</dbReference>
<keyword evidence="4 12" id="KW-0949">S-adenosyl-L-methionine</keyword>
<dbReference type="OrthoDB" id="6349953at2759"/>
<dbReference type="EC" id="2.1.1.216" evidence="7"/>
<dbReference type="SUPFAM" id="SSF53335">
    <property type="entry name" value="S-adenosyl-L-methionine-dependent methyltransferases"/>
    <property type="match status" value="1"/>
</dbReference>
<evidence type="ECO:0000256" key="7">
    <source>
        <dbReference type="ARBA" id="ARBA00039099"/>
    </source>
</evidence>
<evidence type="ECO:0000256" key="2">
    <source>
        <dbReference type="ARBA" id="ARBA00022603"/>
    </source>
</evidence>
<evidence type="ECO:0000256" key="9">
    <source>
        <dbReference type="ARBA" id="ARBA00077143"/>
    </source>
</evidence>
<dbReference type="eggNOG" id="KOG1253">
    <property type="taxonomic scope" value="Eukaryota"/>
</dbReference>
<dbReference type="InParanoid" id="K1WGS7"/>
<dbReference type="FunFam" id="3.40.50.150:FF:000051">
    <property type="entry name" value="tRNA (guanine(26)-N(2))-dimethyltransferase"/>
    <property type="match status" value="1"/>
</dbReference>
<sequence length="832" mass="90998">MQASLTIESNRAIKVDLISEENIPEQLRDRNSHCMISPVRITGELQKNFEIEHVQVVQASLDRSTPPGQNNKLSRRNAISRPRLLRTTFSSSATMVPTTLSAITAVPAAGQQILHEGKEYTTVQEGLAYILTPASGPAVPQTAPKGDNQQQSVFYNPIQQFNRDLSVLVIKAYGEALLEKKQQDVEKHKQRIAARKEERKRKREEEGLSDVSRKASKVDNGSHPPKREAEQGEDGNDTVMRDTEALATKAGTTAPTDESILAVTESRAALPTPENGTEAPKPKPTGNAQSAESKKDKFTFTILDALSATGLRALRYAQEIPFTTSITANDLLPEATKTIELNIRHNKLQGKITAVTSNAMAHMYSKLGEDCRDEKGRPQPSTKYDVIDLDPYGTAAPFLDAAVQAVRDDGGLLCVTCTDAGVWASNGYPEKAFSLYGGTTIKGPQSHEGGLRLILHAIAASAARYGLAMEPLLSLSIDFYARVFVRIHKSPADVKFLAGKTMVVYNCDTGCGAWTTQTVGKNKLLGNKKGGGHYWKHVYGQGPSVGETCQHCGSKTHIAGPMYAGPIHDPDFIKRILDGLPNVSKDTYHTTTRIEGMLNLAMEESFLDVEDPDSPTAKSKTGRWDPAALDPAPFLFIPSTLSKVIHCVTPIENAVRGAIIHLGYRVTRSHTKAGSLKTNAPWEVIWEIMREWTRQKAPIKEGALRETTAGYRIMQMGKAKKADQAGMDGDAEKDAPGEKKFEVVFDEKLGAEKDKKKLVRYQLNPRENWGPMARAKGHTSLASCPRYQPMMASAVFGHWILASPCPSLVSQESQAAASSEVNKGPRQRRSKG</sequence>
<keyword evidence="2 12" id="KW-0489">Methyltransferase</keyword>
<dbReference type="Pfam" id="PF02005">
    <property type="entry name" value="TRM"/>
    <property type="match status" value="2"/>
</dbReference>
<dbReference type="Gene3D" id="3.30.56.70">
    <property type="entry name" value="N2,N2-dimethylguanosine tRNA methyltransferase, C-terminal domain"/>
    <property type="match status" value="1"/>
</dbReference>
<dbReference type="InterPro" id="IPR042296">
    <property type="entry name" value="tRNA_met_Trm1_C"/>
</dbReference>
<evidence type="ECO:0000256" key="8">
    <source>
        <dbReference type="ARBA" id="ARBA00051897"/>
    </source>
</evidence>
<keyword evidence="5 12" id="KW-0819">tRNA processing</keyword>
<dbReference type="HOGENOM" id="CLU_010862_2_0_1"/>
<dbReference type="STRING" id="1072389.K1WGS7"/>
<dbReference type="GeneID" id="18761179"/>
<dbReference type="GO" id="GO:0000049">
    <property type="term" value="F:tRNA binding"/>
    <property type="evidence" value="ECO:0007669"/>
    <property type="project" value="UniProtKB-UniRule"/>
</dbReference>
<feature type="region of interest" description="Disordered" evidence="13">
    <location>
        <begin position="60"/>
        <end position="79"/>
    </location>
</feature>
<dbReference type="PANTHER" id="PTHR10631">
    <property type="entry name" value="N 2 ,N 2 -DIMETHYLGUANOSINE TRNA METHYLTRANSFERASE"/>
    <property type="match status" value="1"/>
</dbReference>
<keyword evidence="3 12" id="KW-0808">Transferase</keyword>
<dbReference type="FunFam" id="3.30.56.70:FF:000001">
    <property type="entry name" value="tRNA (guanine(26)-N(2))-dimethyltransferase"/>
    <property type="match status" value="1"/>
</dbReference>
<evidence type="ECO:0000256" key="5">
    <source>
        <dbReference type="ARBA" id="ARBA00022694"/>
    </source>
</evidence>
<dbReference type="OMA" id="MKCCHEM"/>
<comment type="catalytic activity">
    <reaction evidence="8">
        <text>guanosine(26) in tRNA + 2 S-adenosyl-L-methionine = N(2)-dimethylguanosine(26) in tRNA + 2 S-adenosyl-L-homocysteine + 2 H(+)</text>
        <dbReference type="Rhea" id="RHEA:43140"/>
        <dbReference type="Rhea" id="RHEA-COMP:10359"/>
        <dbReference type="Rhea" id="RHEA-COMP:10360"/>
        <dbReference type="ChEBI" id="CHEBI:15378"/>
        <dbReference type="ChEBI" id="CHEBI:57856"/>
        <dbReference type="ChEBI" id="CHEBI:59789"/>
        <dbReference type="ChEBI" id="CHEBI:74269"/>
        <dbReference type="ChEBI" id="CHEBI:74513"/>
        <dbReference type="EC" id="2.1.1.216"/>
    </reaction>
</comment>
<dbReference type="PROSITE" id="PS51626">
    <property type="entry name" value="SAM_MT_TRM1"/>
    <property type="match status" value="1"/>
</dbReference>
<dbReference type="InterPro" id="IPR002905">
    <property type="entry name" value="Trm1"/>
</dbReference>
<name>K1WGS7_MARBU</name>
<evidence type="ECO:0000313" key="15">
    <source>
        <dbReference type="Proteomes" id="UP000006753"/>
    </source>
</evidence>
<evidence type="ECO:0000256" key="4">
    <source>
        <dbReference type="ARBA" id="ARBA00022691"/>
    </source>
</evidence>
<evidence type="ECO:0000256" key="1">
    <source>
        <dbReference type="ARBA" id="ARBA00022555"/>
    </source>
</evidence>
<dbReference type="KEGG" id="mbe:MBM_05244"/>
<keyword evidence="6 12" id="KW-0694">RNA-binding</keyword>
<evidence type="ECO:0000256" key="11">
    <source>
        <dbReference type="ARBA" id="ARBA00083299"/>
    </source>
</evidence>
<protein>
    <recommendedName>
        <fullName evidence="7">tRNA (guanine(26)-N(2))-dimethyltransferase</fullName>
        <ecNumber evidence="7">2.1.1.216</ecNumber>
    </recommendedName>
    <alternativeName>
        <fullName evidence="10">tRNA 2,2-dimethylguanosine-26 methyltransferase</fullName>
    </alternativeName>
    <alternativeName>
        <fullName evidence="9">tRNA(guanine-26,N(2)-N(2)) methyltransferase</fullName>
    </alternativeName>
    <alternativeName>
        <fullName evidence="11">tRNA(m(2,2)G26)dimethyltransferase</fullName>
    </alternativeName>
</protein>